<evidence type="ECO:0000313" key="6">
    <source>
        <dbReference type="Proteomes" id="UP000682358"/>
    </source>
</evidence>
<evidence type="ECO:0000256" key="1">
    <source>
        <dbReference type="ARBA" id="ARBA00023015"/>
    </source>
</evidence>
<dbReference type="PROSITE" id="PS50987">
    <property type="entry name" value="HTH_ARSR_2"/>
    <property type="match status" value="1"/>
</dbReference>
<reference evidence="5" key="1">
    <citation type="submission" date="2021-06" db="EMBL/GenBank/DDBJ databases">
        <title>Emergence of genetically related NDM-1-producing Providencia rettgeri strains in Argentina.</title>
        <authorList>
            <person name="Pasteran F."/>
            <person name="Meo A."/>
            <person name="Gomez S."/>
            <person name="Derdoy L."/>
            <person name="Albronoz E."/>
            <person name="Faccone D."/>
            <person name="Guerriero L."/>
            <person name="Archuby D."/>
            <person name="Tarzia A."/>
            <person name="Lopez M."/>
            <person name="Corso A."/>
        </authorList>
    </citation>
    <scope>NUCLEOTIDE SEQUENCE</scope>
    <source>
        <strain evidence="5">PreM15628</strain>
    </source>
</reference>
<gene>
    <name evidence="5" type="ORF">KOF27_05975</name>
</gene>
<dbReference type="GO" id="GO:0003700">
    <property type="term" value="F:DNA-binding transcription factor activity"/>
    <property type="evidence" value="ECO:0007669"/>
    <property type="project" value="InterPro"/>
</dbReference>
<evidence type="ECO:0000259" key="4">
    <source>
        <dbReference type="PROSITE" id="PS50987"/>
    </source>
</evidence>
<sequence length="115" mass="13065">MPNNTSEQQLLAMKQAASETASLLKTLGNPDRLILLCQLTQGEACVSELEEQLGILQPTLSQQLTVLRNEGLVMTRREGKRIYYAIADEKLFTLLNTLYQLYCPVKEKWNDHRLG</sequence>
<evidence type="ECO:0000256" key="2">
    <source>
        <dbReference type="ARBA" id="ARBA00023125"/>
    </source>
</evidence>
<dbReference type="SMART" id="SM00418">
    <property type="entry name" value="HTH_ARSR"/>
    <property type="match status" value="1"/>
</dbReference>
<dbReference type="PANTHER" id="PTHR43132">
    <property type="entry name" value="ARSENICAL RESISTANCE OPERON REPRESSOR ARSR-RELATED"/>
    <property type="match status" value="1"/>
</dbReference>
<accession>A0AAJ4NLC9</accession>
<protein>
    <submittedName>
        <fullName evidence="5">Metalloregulator ArsR/SmtB family transcription factor</fullName>
    </submittedName>
</protein>
<dbReference type="SUPFAM" id="SSF46785">
    <property type="entry name" value="Winged helix' DNA-binding domain"/>
    <property type="match status" value="1"/>
</dbReference>
<dbReference type="InterPro" id="IPR001845">
    <property type="entry name" value="HTH_ArsR_DNA-bd_dom"/>
</dbReference>
<dbReference type="CDD" id="cd00090">
    <property type="entry name" value="HTH_ARSR"/>
    <property type="match status" value="1"/>
</dbReference>
<dbReference type="Pfam" id="PF01022">
    <property type="entry name" value="HTH_5"/>
    <property type="match status" value="1"/>
</dbReference>
<dbReference type="PANTHER" id="PTHR43132:SF2">
    <property type="entry name" value="ARSENICAL RESISTANCE OPERON REPRESSOR ARSR-RELATED"/>
    <property type="match status" value="1"/>
</dbReference>
<dbReference type="GO" id="GO:0003677">
    <property type="term" value="F:DNA binding"/>
    <property type="evidence" value="ECO:0007669"/>
    <property type="project" value="UniProtKB-KW"/>
</dbReference>
<dbReference type="InterPro" id="IPR051011">
    <property type="entry name" value="Metal_resp_trans_reg"/>
</dbReference>
<name>A0AAJ4NLC9_PRORE</name>
<dbReference type="InterPro" id="IPR036388">
    <property type="entry name" value="WH-like_DNA-bd_sf"/>
</dbReference>
<feature type="domain" description="HTH arsR-type" evidence="4">
    <location>
        <begin position="12"/>
        <end position="106"/>
    </location>
</feature>
<dbReference type="Proteomes" id="UP000682358">
    <property type="component" value="Chromosome"/>
</dbReference>
<dbReference type="NCBIfam" id="NF033788">
    <property type="entry name" value="HTH_metalloreg"/>
    <property type="match status" value="1"/>
</dbReference>
<dbReference type="InterPro" id="IPR011991">
    <property type="entry name" value="ArsR-like_HTH"/>
</dbReference>
<evidence type="ECO:0000313" key="5">
    <source>
        <dbReference type="EMBL" id="QWQ21879.2"/>
    </source>
</evidence>
<dbReference type="PRINTS" id="PR00778">
    <property type="entry name" value="HTHARSR"/>
</dbReference>
<evidence type="ECO:0000256" key="3">
    <source>
        <dbReference type="ARBA" id="ARBA00023163"/>
    </source>
</evidence>
<keyword evidence="1" id="KW-0805">Transcription regulation</keyword>
<dbReference type="EMBL" id="CP076405">
    <property type="protein sequence ID" value="QWQ21879.2"/>
    <property type="molecule type" value="Genomic_DNA"/>
</dbReference>
<dbReference type="Gene3D" id="1.10.10.10">
    <property type="entry name" value="Winged helix-like DNA-binding domain superfamily/Winged helix DNA-binding domain"/>
    <property type="match status" value="1"/>
</dbReference>
<dbReference type="AlphaFoldDB" id="A0AAJ4NLC9"/>
<dbReference type="InterPro" id="IPR036390">
    <property type="entry name" value="WH_DNA-bd_sf"/>
</dbReference>
<keyword evidence="3" id="KW-0804">Transcription</keyword>
<proteinExistence type="predicted"/>
<organism evidence="5 6">
    <name type="scientific">Providencia rettgeri</name>
    <dbReference type="NCBI Taxonomy" id="587"/>
    <lineage>
        <taxon>Bacteria</taxon>
        <taxon>Pseudomonadati</taxon>
        <taxon>Pseudomonadota</taxon>
        <taxon>Gammaproteobacteria</taxon>
        <taxon>Enterobacterales</taxon>
        <taxon>Morganellaceae</taxon>
        <taxon>Providencia</taxon>
    </lineage>
</organism>
<keyword evidence="2" id="KW-0238">DNA-binding</keyword>